<dbReference type="Gene3D" id="3.90.190.10">
    <property type="entry name" value="Protein tyrosine phosphatase superfamily"/>
    <property type="match status" value="1"/>
</dbReference>
<evidence type="ECO:0000259" key="1">
    <source>
        <dbReference type="PROSITE" id="PS50056"/>
    </source>
</evidence>
<accession>A0ABX0ZYX4</accession>
<dbReference type="InterPro" id="IPR029021">
    <property type="entry name" value="Prot-tyrosine_phosphatase-like"/>
</dbReference>
<comment type="caution">
    <text evidence="2">The sequence shown here is derived from an EMBL/GenBank/DDBJ whole genome shotgun (WGS) entry which is preliminary data.</text>
</comment>
<proteinExistence type="predicted"/>
<dbReference type="InterPro" id="IPR050561">
    <property type="entry name" value="PTP"/>
</dbReference>
<keyword evidence="3" id="KW-1185">Reference proteome</keyword>
<reference evidence="2 3" key="1">
    <citation type="submission" date="2020-03" db="EMBL/GenBank/DDBJ databases">
        <title>WGS of actinomycetes isolated from Thailand.</title>
        <authorList>
            <person name="Thawai C."/>
        </authorList>
    </citation>
    <scope>NUCLEOTIDE SEQUENCE [LARGE SCALE GENOMIC DNA]</scope>
    <source>
        <strain evidence="2 3">PRB2-1</strain>
    </source>
</reference>
<evidence type="ECO:0000313" key="2">
    <source>
        <dbReference type="EMBL" id="NJP48092.1"/>
    </source>
</evidence>
<dbReference type="EMBL" id="JAATEJ010000040">
    <property type="protein sequence ID" value="NJP48092.1"/>
    <property type="molecule type" value="Genomic_DNA"/>
</dbReference>
<dbReference type="Pfam" id="PF22741">
    <property type="entry name" value="PTP-NADK"/>
    <property type="match status" value="1"/>
</dbReference>
<name>A0ABX0ZYX4_9ACTN</name>
<dbReference type="PROSITE" id="PS50056">
    <property type="entry name" value="TYR_PHOSPHATASE_2"/>
    <property type="match status" value="1"/>
</dbReference>
<sequence>MLALSGWARHDASGGRHTEAGINHFLRVDGKVWRGSAPTEAGYRELARRGIRTVVDLRAEKLPPADLARPAQAGLASVRLPVRDGQTPTRAQVDAFLAVVRDSPGPVYVHCGAGVGRTGSMTAAYLVRTGQATSRQAALRTLAVGPPSIEQVYYVLHVSPGDSDQPPMLVRGVSRLLDAPRRIRASL</sequence>
<dbReference type="SUPFAM" id="SSF52799">
    <property type="entry name" value="(Phosphotyrosine protein) phosphatases II"/>
    <property type="match status" value="1"/>
</dbReference>
<dbReference type="InterPro" id="IPR000387">
    <property type="entry name" value="Tyr_Pase_dom"/>
</dbReference>
<dbReference type="PANTHER" id="PTHR23339">
    <property type="entry name" value="TYROSINE SPECIFIC PROTEIN PHOSPHATASE AND DUAL SPECIFICITY PROTEIN PHOSPHATASE"/>
    <property type="match status" value="1"/>
</dbReference>
<dbReference type="Proteomes" id="UP000734511">
    <property type="component" value="Unassembled WGS sequence"/>
</dbReference>
<feature type="domain" description="Tyrosine specific protein phosphatases" evidence="1">
    <location>
        <begin position="94"/>
        <end position="142"/>
    </location>
</feature>
<organism evidence="2 3">
    <name type="scientific">Actinacidiphila epipremni</name>
    <dbReference type="NCBI Taxonomy" id="2053013"/>
    <lineage>
        <taxon>Bacteria</taxon>
        <taxon>Bacillati</taxon>
        <taxon>Actinomycetota</taxon>
        <taxon>Actinomycetes</taxon>
        <taxon>Kitasatosporales</taxon>
        <taxon>Streptomycetaceae</taxon>
        <taxon>Actinacidiphila</taxon>
    </lineage>
</organism>
<protein>
    <recommendedName>
        <fullName evidence="1">Tyrosine specific protein phosphatases domain-containing protein</fullName>
    </recommendedName>
</protein>
<gene>
    <name evidence="2" type="ORF">HCN08_32520</name>
</gene>
<evidence type="ECO:0000313" key="3">
    <source>
        <dbReference type="Proteomes" id="UP000734511"/>
    </source>
</evidence>
<dbReference type="InterPro" id="IPR016130">
    <property type="entry name" value="Tyr_Pase_AS"/>
</dbReference>
<dbReference type="PROSITE" id="PS00383">
    <property type="entry name" value="TYR_PHOSPHATASE_1"/>
    <property type="match status" value="1"/>
</dbReference>
<dbReference type="InterPro" id="IPR055214">
    <property type="entry name" value="PTP-NADK"/>
</dbReference>